<evidence type="ECO:0000256" key="1">
    <source>
        <dbReference type="SAM" id="MobiDB-lite"/>
    </source>
</evidence>
<evidence type="ECO:0008006" key="4">
    <source>
        <dbReference type="Google" id="ProtNLM"/>
    </source>
</evidence>
<proteinExistence type="predicted"/>
<dbReference type="Proteomes" id="UP001403094">
    <property type="component" value="Unassembled WGS sequence"/>
</dbReference>
<name>A0ABP5GNF5_9ACTN</name>
<sequence>MPPVTGDGIHTRESRVNRRSGEHMRTSITKALITAAAGLVLAGAAAAPAAAAPAAAPHQARTAPAVTTATGNITTWIQGNVRKGASTSYDIAYTVTANQQLMGVCWLTGGTVDANGISHNTWVKLSDGNYIWGGLLKGDTKGGISTKC</sequence>
<comment type="caution">
    <text evidence="2">The sequence shown here is derived from an EMBL/GenBank/DDBJ whole genome shotgun (WGS) entry which is preliminary data.</text>
</comment>
<organism evidence="2 3">
    <name type="scientific">Streptomyces cheonanensis</name>
    <dbReference type="NCBI Taxonomy" id="312720"/>
    <lineage>
        <taxon>Bacteria</taxon>
        <taxon>Bacillati</taxon>
        <taxon>Actinomycetota</taxon>
        <taxon>Actinomycetes</taxon>
        <taxon>Kitasatosporales</taxon>
        <taxon>Streptomycetaceae</taxon>
        <taxon>Streptomyces</taxon>
    </lineage>
</organism>
<evidence type="ECO:0000313" key="3">
    <source>
        <dbReference type="Proteomes" id="UP001403094"/>
    </source>
</evidence>
<gene>
    <name evidence="2" type="ORF">GCM10009757_19350</name>
</gene>
<dbReference type="EMBL" id="BAAANQ010000003">
    <property type="protein sequence ID" value="GAA2048939.1"/>
    <property type="molecule type" value="Genomic_DNA"/>
</dbReference>
<keyword evidence="3" id="KW-1185">Reference proteome</keyword>
<protein>
    <recommendedName>
        <fullName evidence="4">SH3 domain-containing protein</fullName>
    </recommendedName>
</protein>
<feature type="region of interest" description="Disordered" evidence="1">
    <location>
        <begin position="1"/>
        <end position="23"/>
    </location>
</feature>
<accession>A0ABP5GNF5</accession>
<evidence type="ECO:0000313" key="2">
    <source>
        <dbReference type="EMBL" id="GAA2048939.1"/>
    </source>
</evidence>
<reference evidence="3" key="1">
    <citation type="journal article" date="2019" name="Int. J. Syst. Evol. Microbiol.">
        <title>The Global Catalogue of Microorganisms (GCM) 10K type strain sequencing project: providing services to taxonomists for standard genome sequencing and annotation.</title>
        <authorList>
            <consortium name="The Broad Institute Genomics Platform"/>
            <consortium name="The Broad Institute Genome Sequencing Center for Infectious Disease"/>
            <person name="Wu L."/>
            <person name="Ma J."/>
        </authorList>
    </citation>
    <scope>NUCLEOTIDE SEQUENCE [LARGE SCALE GENOMIC DNA]</scope>
    <source>
        <strain evidence="3">JCM 14549</strain>
    </source>
</reference>
<feature type="compositionally biased region" description="Basic and acidic residues" evidence="1">
    <location>
        <begin position="9"/>
        <end position="23"/>
    </location>
</feature>